<protein>
    <submittedName>
        <fullName evidence="5">High mobility group box-domain-containing protein</fullName>
    </submittedName>
</protein>
<dbReference type="PANTHER" id="PTHR10270">
    <property type="entry name" value="SOX TRANSCRIPTION FACTOR"/>
    <property type="match status" value="1"/>
</dbReference>
<evidence type="ECO:0000256" key="3">
    <source>
        <dbReference type="PROSITE-ProRule" id="PRU00267"/>
    </source>
</evidence>
<dbReference type="CDD" id="cd01389">
    <property type="entry name" value="HMG-box_ROX1-like"/>
    <property type="match status" value="1"/>
</dbReference>
<evidence type="ECO:0000259" key="4">
    <source>
        <dbReference type="PROSITE" id="PS50118"/>
    </source>
</evidence>
<evidence type="ECO:0000256" key="1">
    <source>
        <dbReference type="ARBA" id="ARBA00023125"/>
    </source>
</evidence>
<dbReference type="Proteomes" id="UP001172155">
    <property type="component" value="Unassembled WGS sequence"/>
</dbReference>
<evidence type="ECO:0000313" key="5">
    <source>
        <dbReference type="EMBL" id="KAK0753561.1"/>
    </source>
</evidence>
<gene>
    <name evidence="5" type="ORF">B0T18DRAFT_424089</name>
</gene>
<feature type="domain" description="HMG box" evidence="4">
    <location>
        <begin position="120"/>
        <end position="188"/>
    </location>
</feature>
<dbReference type="PROSITE" id="PS50118">
    <property type="entry name" value="HMG_BOX_2"/>
    <property type="match status" value="1"/>
</dbReference>
<dbReference type="SUPFAM" id="SSF47095">
    <property type="entry name" value="HMG-box"/>
    <property type="match status" value="1"/>
</dbReference>
<dbReference type="SMART" id="SM00398">
    <property type="entry name" value="HMG"/>
    <property type="match status" value="1"/>
</dbReference>
<dbReference type="GO" id="GO:0005634">
    <property type="term" value="C:nucleus"/>
    <property type="evidence" value="ECO:0007669"/>
    <property type="project" value="UniProtKB-UniRule"/>
</dbReference>
<organism evidence="5 6">
    <name type="scientific">Schizothecium vesticola</name>
    <dbReference type="NCBI Taxonomy" id="314040"/>
    <lineage>
        <taxon>Eukaryota</taxon>
        <taxon>Fungi</taxon>
        <taxon>Dikarya</taxon>
        <taxon>Ascomycota</taxon>
        <taxon>Pezizomycotina</taxon>
        <taxon>Sordariomycetes</taxon>
        <taxon>Sordariomycetidae</taxon>
        <taxon>Sordariales</taxon>
        <taxon>Schizotheciaceae</taxon>
        <taxon>Schizothecium</taxon>
    </lineage>
</organism>
<evidence type="ECO:0000313" key="6">
    <source>
        <dbReference type="Proteomes" id="UP001172155"/>
    </source>
</evidence>
<comment type="caution">
    <text evidence="5">The sequence shown here is derived from an EMBL/GenBank/DDBJ whole genome shotgun (WGS) entry which is preliminary data.</text>
</comment>
<keyword evidence="3" id="KW-0539">Nucleus</keyword>
<dbReference type="EMBL" id="JAUKUD010000001">
    <property type="protein sequence ID" value="KAK0753561.1"/>
    <property type="molecule type" value="Genomic_DNA"/>
</dbReference>
<dbReference type="AlphaFoldDB" id="A0AA40FA84"/>
<feature type="DNA-binding region" description="HMG box" evidence="3">
    <location>
        <begin position="120"/>
        <end position="188"/>
    </location>
</feature>
<dbReference type="GO" id="GO:0030154">
    <property type="term" value="P:cell differentiation"/>
    <property type="evidence" value="ECO:0007669"/>
    <property type="project" value="TreeGrafter"/>
</dbReference>
<dbReference type="Gene3D" id="1.10.30.10">
    <property type="entry name" value="High mobility group box domain"/>
    <property type="match status" value="1"/>
</dbReference>
<sequence>MDSGADLHNTHGLDGLGGFRAGMIILEGQHVVLHLRSSGPMVSRSEMRKWLVIIARFSELNKQPAALVQSRHDTRNYYITDTSVAKGFDQNLFIIKGQTAHMGDAIQPVVVDARRLDTRIPRPRNSFMLYRTWMSSKIIKENPGLTAGCISQIVSNMWRSEGPKTRAHFKGLAEEEDDRHRAMYPNYRYDVRRVRMPRLPPAKRHITHDPMTIAFRLIDGGY</sequence>
<dbReference type="GO" id="GO:0000978">
    <property type="term" value="F:RNA polymerase II cis-regulatory region sequence-specific DNA binding"/>
    <property type="evidence" value="ECO:0007669"/>
    <property type="project" value="TreeGrafter"/>
</dbReference>
<dbReference type="InterPro" id="IPR050140">
    <property type="entry name" value="SRY-related_HMG-box_TF-like"/>
</dbReference>
<dbReference type="PANTHER" id="PTHR10270:SF161">
    <property type="entry name" value="SEX-DETERMINING REGION Y PROTEIN"/>
    <property type="match status" value="1"/>
</dbReference>
<reference evidence="5" key="1">
    <citation type="submission" date="2023-06" db="EMBL/GenBank/DDBJ databases">
        <title>Genome-scale phylogeny and comparative genomics of the fungal order Sordariales.</title>
        <authorList>
            <consortium name="Lawrence Berkeley National Laboratory"/>
            <person name="Hensen N."/>
            <person name="Bonometti L."/>
            <person name="Westerberg I."/>
            <person name="Brannstrom I.O."/>
            <person name="Guillou S."/>
            <person name="Cros-Aarteil S."/>
            <person name="Calhoun S."/>
            <person name="Haridas S."/>
            <person name="Kuo A."/>
            <person name="Mondo S."/>
            <person name="Pangilinan J."/>
            <person name="Riley R."/>
            <person name="LaButti K."/>
            <person name="Andreopoulos B."/>
            <person name="Lipzen A."/>
            <person name="Chen C."/>
            <person name="Yanf M."/>
            <person name="Daum C."/>
            <person name="Ng V."/>
            <person name="Clum A."/>
            <person name="Steindorff A."/>
            <person name="Ohm R."/>
            <person name="Martin F."/>
            <person name="Silar P."/>
            <person name="Natvig D."/>
            <person name="Lalanne C."/>
            <person name="Gautier V."/>
            <person name="Ament-velasquez S.L."/>
            <person name="Kruys A."/>
            <person name="Hutchinson M.I."/>
            <person name="Powell A.J."/>
            <person name="Barry K."/>
            <person name="Miller A.N."/>
            <person name="Grigoriev I.V."/>
            <person name="Debuchy R."/>
            <person name="Gladieux P."/>
            <person name="Thoren M.H."/>
            <person name="Johannesson H."/>
        </authorList>
    </citation>
    <scope>NUCLEOTIDE SEQUENCE</scope>
    <source>
        <strain evidence="5">SMH3187-1</strain>
    </source>
</reference>
<name>A0AA40FA84_9PEZI</name>
<keyword evidence="2" id="KW-0804">Transcription</keyword>
<dbReference type="InterPro" id="IPR036910">
    <property type="entry name" value="HMG_box_dom_sf"/>
</dbReference>
<proteinExistence type="predicted"/>
<keyword evidence="1 3" id="KW-0238">DNA-binding</keyword>
<keyword evidence="6" id="KW-1185">Reference proteome</keyword>
<dbReference type="GO" id="GO:0001228">
    <property type="term" value="F:DNA-binding transcription activator activity, RNA polymerase II-specific"/>
    <property type="evidence" value="ECO:0007669"/>
    <property type="project" value="TreeGrafter"/>
</dbReference>
<evidence type="ECO:0000256" key="2">
    <source>
        <dbReference type="ARBA" id="ARBA00023163"/>
    </source>
</evidence>
<accession>A0AA40FA84</accession>
<dbReference type="InterPro" id="IPR009071">
    <property type="entry name" value="HMG_box_dom"/>
</dbReference>
<dbReference type="Pfam" id="PF00505">
    <property type="entry name" value="HMG_box"/>
    <property type="match status" value="1"/>
</dbReference>